<gene>
    <name evidence="2" type="ORF">ALC53_11799</name>
</gene>
<organism evidence="2 3">
    <name type="scientific">Atta colombica</name>
    <dbReference type="NCBI Taxonomy" id="520822"/>
    <lineage>
        <taxon>Eukaryota</taxon>
        <taxon>Metazoa</taxon>
        <taxon>Ecdysozoa</taxon>
        <taxon>Arthropoda</taxon>
        <taxon>Hexapoda</taxon>
        <taxon>Insecta</taxon>
        <taxon>Pterygota</taxon>
        <taxon>Neoptera</taxon>
        <taxon>Endopterygota</taxon>
        <taxon>Hymenoptera</taxon>
        <taxon>Apocrita</taxon>
        <taxon>Aculeata</taxon>
        <taxon>Formicoidea</taxon>
        <taxon>Formicidae</taxon>
        <taxon>Myrmicinae</taxon>
        <taxon>Atta</taxon>
    </lineage>
</organism>
<feature type="compositionally biased region" description="Basic and acidic residues" evidence="1">
    <location>
        <begin position="22"/>
        <end position="58"/>
    </location>
</feature>
<dbReference type="AlphaFoldDB" id="A0A195AZY3"/>
<proteinExistence type="predicted"/>
<name>A0A195AZY3_9HYME</name>
<sequence>MYHARISIFKNRRSNERKKKKEKEAKRRYDRRGEGRQKENEGEADTWRSDVAKRDLERPGNERLVSRLQLIVQRLTNRTDRMCGFCKLTIHAVEKKMKNYIGKYT</sequence>
<accession>A0A195AZY3</accession>
<evidence type="ECO:0000313" key="3">
    <source>
        <dbReference type="Proteomes" id="UP000078540"/>
    </source>
</evidence>
<dbReference type="EMBL" id="KQ976692">
    <property type="protein sequence ID" value="KYM77788.1"/>
    <property type="molecule type" value="Genomic_DNA"/>
</dbReference>
<keyword evidence="3" id="KW-1185">Reference proteome</keyword>
<dbReference type="Proteomes" id="UP000078540">
    <property type="component" value="Unassembled WGS sequence"/>
</dbReference>
<reference evidence="2 3" key="1">
    <citation type="submission" date="2015-09" db="EMBL/GenBank/DDBJ databases">
        <title>Atta colombica WGS genome.</title>
        <authorList>
            <person name="Nygaard S."/>
            <person name="Hu H."/>
            <person name="Boomsma J."/>
            <person name="Zhang G."/>
        </authorList>
    </citation>
    <scope>NUCLEOTIDE SEQUENCE [LARGE SCALE GENOMIC DNA]</scope>
    <source>
        <strain evidence="2">Treedump-2</strain>
        <tissue evidence="2">Whole body</tissue>
    </source>
</reference>
<feature type="compositionally biased region" description="Basic residues" evidence="1">
    <location>
        <begin position="10"/>
        <end position="21"/>
    </location>
</feature>
<evidence type="ECO:0000256" key="1">
    <source>
        <dbReference type="SAM" id="MobiDB-lite"/>
    </source>
</evidence>
<protein>
    <submittedName>
        <fullName evidence="2">Uncharacterized protein</fullName>
    </submittedName>
</protein>
<evidence type="ECO:0000313" key="2">
    <source>
        <dbReference type="EMBL" id="KYM77788.1"/>
    </source>
</evidence>
<feature type="region of interest" description="Disordered" evidence="1">
    <location>
        <begin position="1"/>
        <end position="58"/>
    </location>
</feature>